<dbReference type="Proteomes" id="UP001169063">
    <property type="component" value="Unassembled WGS sequence"/>
</dbReference>
<accession>A0ABT8SQF3</accession>
<feature type="chain" id="PRO_5045094603" description="Beta propeller domain-containing protein" evidence="2">
    <location>
        <begin position="23"/>
        <end position="608"/>
    </location>
</feature>
<dbReference type="RefSeq" id="WP_302110716.1">
    <property type="nucleotide sequence ID" value="NZ_JAUKTR010000006.1"/>
</dbReference>
<organism evidence="3 4">
    <name type="scientific">Peiella sedimenti</name>
    <dbReference type="NCBI Taxonomy" id="3061083"/>
    <lineage>
        <taxon>Bacteria</taxon>
        <taxon>Pseudomonadati</taxon>
        <taxon>Pseudomonadota</taxon>
        <taxon>Alphaproteobacteria</taxon>
        <taxon>Caulobacterales</taxon>
        <taxon>Caulobacteraceae</taxon>
        <taxon>Peiella</taxon>
    </lineage>
</organism>
<feature type="region of interest" description="Disordered" evidence="1">
    <location>
        <begin position="41"/>
        <end position="93"/>
    </location>
</feature>
<keyword evidence="2" id="KW-0732">Signal</keyword>
<proteinExistence type="predicted"/>
<dbReference type="EMBL" id="JAUKTR010000006">
    <property type="protein sequence ID" value="MDO1560284.1"/>
    <property type="molecule type" value="Genomic_DNA"/>
</dbReference>
<evidence type="ECO:0000313" key="3">
    <source>
        <dbReference type="EMBL" id="MDO1560284.1"/>
    </source>
</evidence>
<gene>
    <name evidence="3" type="ORF">Q0812_12675</name>
</gene>
<keyword evidence="4" id="KW-1185">Reference proteome</keyword>
<evidence type="ECO:0000256" key="1">
    <source>
        <dbReference type="SAM" id="MobiDB-lite"/>
    </source>
</evidence>
<evidence type="ECO:0008006" key="5">
    <source>
        <dbReference type="Google" id="ProtNLM"/>
    </source>
</evidence>
<name>A0ABT8SQF3_9CAUL</name>
<feature type="compositionally biased region" description="Pro residues" evidence="1">
    <location>
        <begin position="46"/>
        <end position="59"/>
    </location>
</feature>
<reference evidence="3" key="1">
    <citation type="submission" date="2023-07" db="EMBL/GenBank/DDBJ databases">
        <title>Brevundimonas soil sp. nov., isolated from the soil of chemical plant.</title>
        <authorList>
            <person name="Wu N."/>
        </authorList>
    </citation>
    <scope>NUCLEOTIDE SEQUENCE</scope>
    <source>
        <strain evidence="3">XZ-24</strain>
    </source>
</reference>
<evidence type="ECO:0000313" key="4">
    <source>
        <dbReference type="Proteomes" id="UP001169063"/>
    </source>
</evidence>
<comment type="caution">
    <text evidence="3">The sequence shown here is derived from an EMBL/GenBank/DDBJ whole genome shotgun (WGS) entry which is preliminary data.</text>
</comment>
<sequence length="608" mass="63736">MRKNLLLAAWAVAALTPAAALAQEAMPAFADEAALHSFLSTEPAPVEAPPPPPPPPPLPRSHHDRPIPGMMDRPAPQGPIEHDPPGLLAVDASTPAPGVDVGGVVAAVGEHLVVLRRGRLFSIAAGGDELRVVDAVPAFAPGAMALRDWTEQVFAVGDVLAVVAYSAERGGTELSRFRLGTDGRLRWLDTHQLVQAGPYVTARVVDGRLILYAWRDGADDADETLARLPLLRRLGTEGGEPQRLVSPDEVFAPQPLMAAGAGARLGMAIVVRCDLGGATLACDGSATLGQSPRAVHVAADATYLWAAGGAGISDPLWLYRIPHGDQGPAAVQVRGRPANEAAIGLSAEGDALHVMLEPDGPADAGLAPAFAEGRPALARLPISGFGDGASAAPLDAYEFLPRESDDFTLQARVIGGALVYAYRPDGARDQQTRLVIAPDPPGGVQAFEVRDGVYRLAPAGEDVVALGAGAGLPLTVADLDAPRLGATQTLSGVAEHQTREHPFLYRADSDGRGLMAFAAGAPLSPPDLILLRREGERLSDAGRLSPSQAPRRDDRCQASCAAWHRNARAVFVGQRLFALLGYELIEARMTAEGVREIRRLDFTPTAAP</sequence>
<protein>
    <recommendedName>
        <fullName evidence="5">Beta propeller domain-containing protein</fullName>
    </recommendedName>
</protein>
<evidence type="ECO:0000256" key="2">
    <source>
        <dbReference type="SAM" id="SignalP"/>
    </source>
</evidence>
<feature type="signal peptide" evidence="2">
    <location>
        <begin position="1"/>
        <end position="22"/>
    </location>
</feature>